<dbReference type="AlphaFoldDB" id="A0A4P2R1C3"/>
<evidence type="ECO:0000256" key="13">
    <source>
        <dbReference type="ARBA" id="ARBA00033999"/>
    </source>
</evidence>
<name>A0A4P2R1C3_SORCE</name>
<dbReference type="PROSITE" id="PS51645">
    <property type="entry name" value="PHR_CRY_ALPHA_BETA"/>
    <property type="match status" value="1"/>
</dbReference>
<keyword evidence="9" id="KW-0238">DNA-binding</keyword>
<dbReference type="GO" id="GO:0000719">
    <property type="term" value="P:photoreactive repair"/>
    <property type="evidence" value="ECO:0007669"/>
    <property type="project" value="TreeGrafter"/>
</dbReference>
<dbReference type="Proteomes" id="UP000295497">
    <property type="component" value="Chromosome"/>
</dbReference>
<comment type="similarity">
    <text evidence="3">Belongs to the DNA photolyase class-2 family.</text>
</comment>
<comment type="cofactor">
    <cofactor evidence="2">
        <name>FAD</name>
        <dbReference type="ChEBI" id="CHEBI:57692"/>
    </cofactor>
</comment>
<dbReference type="SUPFAM" id="SSF52425">
    <property type="entry name" value="Cryptochrome/photolyase, N-terminal domain"/>
    <property type="match status" value="1"/>
</dbReference>
<dbReference type="Gene3D" id="3.40.50.620">
    <property type="entry name" value="HUPs"/>
    <property type="match status" value="1"/>
</dbReference>
<evidence type="ECO:0000256" key="5">
    <source>
        <dbReference type="ARBA" id="ARBA00014046"/>
    </source>
</evidence>
<dbReference type="EMBL" id="CP012672">
    <property type="protein sequence ID" value="AUX35723.1"/>
    <property type="molecule type" value="Genomic_DNA"/>
</dbReference>
<comment type="catalytic activity">
    <reaction evidence="13">
        <text>cyclobutadipyrimidine (in DNA) = 2 pyrimidine residues (in DNA).</text>
        <dbReference type="EC" id="4.1.99.3"/>
    </reaction>
</comment>
<dbReference type="InterPro" id="IPR036155">
    <property type="entry name" value="Crypto/Photolyase_N_sf"/>
</dbReference>
<keyword evidence="11 15" id="KW-0456">Lyase</keyword>
<evidence type="ECO:0000256" key="3">
    <source>
        <dbReference type="ARBA" id="ARBA00006409"/>
    </source>
</evidence>
<evidence type="ECO:0000259" key="14">
    <source>
        <dbReference type="PROSITE" id="PS51645"/>
    </source>
</evidence>
<evidence type="ECO:0000256" key="9">
    <source>
        <dbReference type="ARBA" id="ARBA00023125"/>
    </source>
</evidence>
<accession>A0A4P2R1C3</accession>
<evidence type="ECO:0000256" key="8">
    <source>
        <dbReference type="ARBA" id="ARBA00022827"/>
    </source>
</evidence>
<dbReference type="SUPFAM" id="SSF48173">
    <property type="entry name" value="Cryptochrome/photolyase FAD-binding domain"/>
    <property type="match status" value="1"/>
</dbReference>
<dbReference type="InterPro" id="IPR006050">
    <property type="entry name" value="DNA_photolyase_N"/>
</dbReference>
<evidence type="ECO:0000256" key="4">
    <source>
        <dbReference type="ARBA" id="ARBA00013149"/>
    </source>
</evidence>
<dbReference type="PANTHER" id="PTHR10211">
    <property type="entry name" value="DEOXYRIBODIPYRIMIDINE PHOTOLYASE"/>
    <property type="match status" value="1"/>
</dbReference>
<dbReference type="InterPro" id="IPR014729">
    <property type="entry name" value="Rossmann-like_a/b/a_fold"/>
</dbReference>
<evidence type="ECO:0000256" key="7">
    <source>
        <dbReference type="ARBA" id="ARBA00022763"/>
    </source>
</evidence>
<comment type="cofactor">
    <cofactor evidence="1">
        <name>(6R)-5,10-methylene-5,6,7,8-tetrahydrofolate</name>
        <dbReference type="ChEBI" id="CHEBI:15636"/>
    </cofactor>
</comment>
<evidence type="ECO:0000313" key="16">
    <source>
        <dbReference type="Proteomes" id="UP000295497"/>
    </source>
</evidence>
<evidence type="ECO:0000256" key="2">
    <source>
        <dbReference type="ARBA" id="ARBA00001974"/>
    </source>
</evidence>
<keyword evidence="7" id="KW-0227">DNA damage</keyword>
<dbReference type="FunFam" id="1.10.579.10:FF:000002">
    <property type="entry name" value="Deoxyribodipyrimidine photolyase"/>
    <property type="match status" value="1"/>
</dbReference>
<dbReference type="RefSeq" id="WP_129578693.1">
    <property type="nucleotide sequence ID" value="NZ_CP012672.1"/>
</dbReference>
<dbReference type="Gene3D" id="1.25.40.80">
    <property type="match status" value="1"/>
</dbReference>
<evidence type="ECO:0000256" key="1">
    <source>
        <dbReference type="ARBA" id="ARBA00001932"/>
    </source>
</evidence>
<keyword evidence="6" id="KW-0285">Flavoprotein</keyword>
<gene>
    <name evidence="15" type="primary">phrB</name>
    <name evidence="15" type="ORF">SOCE836_079210</name>
</gene>
<protein>
    <recommendedName>
        <fullName evidence="5">Deoxyribodipyrimidine photo-lyase</fullName>
        <ecNumber evidence="4">4.1.99.3</ecNumber>
    </recommendedName>
    <alternativeName>
        <fullName evidence="12">DNA photolyase</fullName>
    </alternativeName>
</protein>
<dbReference type="GO" id="GO:0003677">
    <property type="term" value="F:DNA binding"/>
    <property type="evidence" value="ECO:0007669"/>
    <property type="project" value="UniProtKB-KW"/>
</dbReference>
<dbReference type="InterPro" id="IPR036134">
    <property type="entry name" value="Crypto/Photolyase_FAD-like_sf"/>
</dbReference>
<dbReference type="PANTHER" id="PTHR10211:SF0">
    <property type="entry name" value="DEOXYRIBODIPYRIMIDINE PHOTO-LYASE"/>
    <property type="match status" value="1"/>
</dbReference>
<dbReference type="Gene3D" id="1.10.579.10">
    <property type="entry name" value="DNA Cyclobutane Dipyrimidine Photolyase, subunit A, domain 3"/>
    <property type="match status" value="1"/>
</dbReference>
<keyword evidence="8" id="KW-0274">FAD</keyword>
<evidence type="ECO:0000256" key="10">
    <source>
        <dbReference type="ARBA" id="ARBA00023204"/>
    </source>
</evidence>
<proteinExistence type="inferred from homology"/>
<dbReference type="GO" id="GO:0003904">
    <property type="term" value="F:deoxyribodipyrimidine photo-lyase activity"/>
    <property type="evidence" value="ECO:0007669"/>
    <property type="project" value="UniProtKB-EC"/>
</dbReference>
<dbReference type="InterPro" id="IPR052219">
    <property type="entry name" value="Photolyase_Class-2"/>
</dbReference>
<evidence type="ECO:0000256" key="11">
    <source>
        <dbReference type="ARBA" id="ARBA00023239"/>
    </source>
</evidence>
<reference evidence="15 16" key="1">
    <citation type="submission" date="2015-09" db="EMBL/GenBank/DDBJ databases">
        <title>Sorangium comparison.</title>
        <authorList>
            <person name="Zaburannyi N."/>
            <person name="Bunk B."/>
            <person name="Overmann J."/>
            <person name="Mueller R."/>
        </authorList>
    </citation>
    <scope>NUCLEOTIDE SEQUENCE [LARGE SCALE GENOMIC DNA]</scope>
    <source>
        <strain evidence="15 16">So ce836</strain>
    </source>
</reference>
<evidence type="ECO:0000313" key="15">
    <source>
        <dbReference type="EMBL" id="AUX35723.1"/>
    </source>
</evidence>
<evidence type="ECO:0000256" key="12">
    <source>
        <dbReference type="ARBA" id="ARBA00031671"/>
    </source>
</evidence>
<keyword evidence="10" id="KW-0234">DNA repair</keyword>
<organism evidence="15 16">
    <name type="scientific">Sorangium cellulosum</name>
    <name type="common">Polyangium cellulosum</name>
    <dbReference type="NCBI Taxonomy" id="56"/>
    <lineage>
        <taxon>Bacteria</taxon>
        <taxon>Pseudomonadati</taxon>
        <taxon>Myxococcota</taxon>
        <taxon>Polyangia</taxon>
        <taxon>Polyangiales</taxon>
        <taxon>Polyangiaceae</taxon>
        <taxon>Sorangium</taxon>
    </lineage>
</organism>
<sequence length="508" mass="56570">MISSSVPELRLRTRNAMPVREDGDYVLYWMIASRRTRYNFGLERAVAWSQALDRPLVVLEALRCGYRWASDRHHRFVIDGMADNARRLAAAGVLAHPYVEPAAGAGKGLLGALAARACVVVTDDYPCFFLPRMVAAAARQAPVRLEQVDSNGLLPIRAADRVFTTARSFRIFWQRVIGEHLGAQPAADPLRKARLRPAAPLPRAIARRWPAASPALLGGDPAALAALPIDHTVAPAPRRGGPEAAGEELARFVAERLPRYLEGRDHPDAGAASGLSPYLHFGHLAAHEAFAAVARREGFRAERLGRPEGGVPRPSGSREGFWGMSASAEAFLEQLVTWRELGFNAFALGASEGDGPRPSWKRDPTDYESLPDWALATLAKHERDRRPRLYPIEALAAAATADRIWNASQVELLREGRIHNYLRMLWGKKILEWSRTPREALEVMIELNDRYALDGRDPNSTSGIFWVLGRYDRAWGPEREIFGTIRYMSSESAARKLHLKEYLARYAR</sequence>
<evidence type="ECO:0000256" key="6">
    <source>
        <dbReference type="ARBA" id="ARBA00022630"/>
    </source>
</evidence>
<feature type="domain" description="Photolyase/cryptochrome alpha/beta" evidence="14">
    <location>
        <begin position="24"/>
        <end position="156"/>
    </location>
</feature>
<dbReference type="EC" id="4.1.99.3" evidence="4"/>